<dbReference type="GO" id="GO:0097037">
    <property type="term" value="P:heme export"/>
    <property type="evidence" value="ECO:0007669"/>
    <property type="project" value="TreeGrafter"/>
</dbReference>
<feature type="transmembrane region" description="Helical" evidence="5">
    <location>
        <begin position="243"/>
        <end position="268"/>
    </location>
</feature>
<dbReference type="InterPro" id="IPR011701">
    <property type="entry name" value="MFS"/>
</dbReference>
<dbReference type="GO" id="GO:0016020">
    <property type="term" value="C:membrane"/>
    <property type="evidence" value="ECO:0007669"/>
    <property type="project" value="UniProtKB-SubCell"/>
</dbReference>
<feature type="transmembrane region" description="Helical" evidence="5">
    <location>
        <begin position="186"/>
        <end position="205"/>
    </location>
</feature>
<organism evidence="7 8">
    <name type="scientific">Callosobruchus maculatus</name>
    <name type="common">Southern cowpea weevil</name>
    <name type="synonym">Pulse bruchid</name>
    <dbReference type="NCBI Taxonomy" id="64391"/>
    <lineage>
        <taxon>Eukaryota</taxon>
        <taxon>Metazoa</taxon>
        <taxon>Ecdysozoa</taxon>
        <taxon>Arthropoda</taxon>
        <taxon>Hexapoda</taxon>
        <taxon>Insecta</taxon>
        <taxon>Pterygota</taxon>
        <taxon>Neoptera</taxon>
        <taxon>Endopterygota</taxon>
        <taxon>Coleoptera</taxon>
        <taxon>Polyphaga</taxon>
        <taxon>Cucujiformia</taxon>
        <taxon>Chrysomeloidea</taxon>
        <taxon>Chrysomelidae</taxon>
        <taxon>Bruchinae</taxon>
        <taxon>Bruchini</taxon>
        <taxon>Callosobruchus</taxon>
    </lineage>
</organism>
<feature type="transmembrane region" description="Helical" evidence="5">
    <location>
        <begin position="18"/>
        <end position="40"/>
    </location>
</feature>
<feature type="transmembrane region" description="Helical" evidence="5">
    <location>
        <begin position="85"/>
        <end position="104"/>
    </location>
</feature>
<accession>A0A653CGK4</accession>
<feature type="transmembrane region" description="Helical" evidence="5">
    <location>
        <begin position="60"/>
        <end position="78"/>
    </location>
</feature>
<sequence length="445" mass="49554">MDSENGHKSETKVYTYRWIILLLFCLCNLINFMQFLQFTIVGDVIQRYYNVEASLVDATGLIFFITYILFFLPISYLIEKYSLRVTLISSISLTATGNLVKFFSDDPNSFYLVLIGQGLCGVGQVYLLSIPSKLASTWFGAEEVSTACAIGVLGSQLGAALGAVFPPFLVKSSESISEIGEGIRHLVLYNLIVSVIILVLIVFWFRARPSLPPSQSQALLMDSIESQEPFFKNCKDLMKNQDFILILISLGIFNGIWNSFGILVNTIYLKYFPDGGTDVGIITLCSIISGGCIGSVIFGLILDKTHKFKKTTFLAMIFAAVTFAVNMYMFITKSRLATFFTTPLFGFFIASTLVISFEYALEVTYPIPESISCSVLNAAIFLFAIICTLTFEALFDAVDYIYTFVFILILMLGCTALIYFISDNLRRRDANVGQSRNSSRASIED</sequence>
<comment type="subcellular location">
    <subcellularLocation>
        <location evidence="1">Membrane</location>
        <topology evidence="1">Multi-pass membrane protein</topology>
    </subcellularLocation>
</comment>
<dbReference type="GO" id="GO:0020037">
    <property type="term" value="F:heme binding"/>
    <property type="evidence" value="ECO:0007669"/>
    <property type="project" value="TreeGrafter"/>
</dbReference>
<feature type="transmembrane region" description="Helical" evidence="5">
    <location>
        <begin position="280"/>
        <end position="301"/>
    </location>
</feature>
<evidence type="ECO:0000256" key="1">
    <source>
        <dbReference type="ARBA" id="ARBA00004141"/>
    </source>
</evidence>
<dbReference type="PROSITE" id="PS50850">
    <property type="entry name" value="MFS"/>
    <property type="match status" value="1"/>
</dbReference>
<dbReference type="EMBL" id="CAACVG010007772">
    <property type="protein sequence ID" value="VEN46997.1"/>
    <property type="molecule type" value="Genomic_DNA"/>
</dbReference>
<protein>
    <recommendedName>
        <fullName evidence="6">Major facilitator superfamily (MFS) profile domain-containing protein</fullName>
    </recommendedName>
</protein>
<feature type="transmembrane region" description="Helical" evidence="5">
    <location>
        <begin position="110"/>
        <end position="132"/>
    </location>
</feature>
<dbReference type="Pfam" id="PF07690">
    <property type="entry name" value="MFS_1"/>
    <property type="match status" value="1"/>
</dbReference>
<feature type="transmembrane region" description="Helical" evidence="5">
    <location>
        <begin position="144"/>
        <end position="166"/>
    </location>
</feature>
<evidence type="ECO:0000256" key="3">
    <source>
        <dbReference type="ARBA" id="ARBA00022989"/>
    </source>
</evidence>
<name>A0A653CGK4_CALMS</name>
<dbReference type="Proteomes" id="UP000410492">
    <property type="component" value="Unassembled WGS sequence"/>
</dbReference>
<keyword evidence="2 5" id="KW-0812">Transmembrane</keyword>
<evidence type="ECO:0000313" key="7">
    <source>
        <dbReference type="EMBL" id="VEN46997.1"/>
    </source>
</evidence>
<feature type="transmembrane region" description="Helical" evidence="5">
    <location>
        <begin position="400"/>
        <end position="421"/>
    </location>
</feature>
<evidence type="ECO:0000256" key="2">
    <source>
        <dbReference type="ARBA" id="ARBA00022692"/>
    </source>
</evidence>
<dbReference type="PANTHER" id="PTHR10924:SF4">
    <property type="entry name" value="GH15861P"/>
    <property type="match status" value="1"/>
</dbReference>
<dbReference type="InterPro" id="IPR020846">
    <property type="entry name" value="MFS_dom"/>
</dbReference>
<dbReference type="Gene3D" id="1.20.1250.20">
    <property type="entry name" value="MFS general substrate transporter like domains"/>
    <property type="match status" value="2"/>
</dbReference>
<dbReference type="AlphaFoldDB" id="A0A653CGK4"/>
<evidence type="ECO:0000256" key="5">
    <source>
        <dbReference type="SAM" id="Phobius"/>
    </source>
</evidence>
<dbReference type="InterPro" id="IPR049680">
    <property type="entry name" value="FLVCR1-2_SLC49-like"/>
</dbReference>
<evidence type="ECO:0000256" key="4">
    <source>
        <dbReference type="ARBA" id="ARBA00023136"/>
    </source>
</evidence>
<dbReference type="InterPro" id="IPR036259">
    <property type="entry name" value="MFS_trans_sf"/>
</dbReference>
<keyword evidence="8" id="KW-1185">Reference proteome</keyword>
<dbReference type="OrthoDB" id="422206at2759"/>
<feature type="domain" description="Major facilitator superfamily (MFS) profile" evidence="6">
    <location>
        <begin position="20"/>
        <end position="426"/>
    </location>
</feature>
<feature type="transmembrane region" description="Helical" evidence="5">
    <location>
        <begin position="313"/>
        <end position="331"/>
    </location>
</feature>
<evidence type="ECO:0000259" key="6">
    <source>
        <dbReference type="PROSITE" id="PS50850"/>
    </source>
</evidence>
<proteinExistence type="predicted"/>
<feature type="transmembrane region" description="Helical" evidence="5">
    <location>
        <begin position="337"/>
        <end position="361"/>
    </location>
</feature>
<dbReference type="GO" id="GO:0015232">
    <property type="term" value="F:heme transmembrane transporter activity"/>
    <property type="evidence" value="ECO:0007669"/>
    <property type="project" value="TreeGrafter"/>
</dbReference>
<dbReference type="SUPFAM" id="SSF103473">
    <property type="entry name" value="MFS general substrate transporter"/>
    <property type="match status" value="1"/>
</dbReference>
<evidence type="ECO:0000313" key="8">
    <source>
        <dbReference type="Proteomes" id="UP000410492"/>
    </source>
</evidence>
<keyword evidence="4 5" id="KW-0472">Membrane</keyword>
<feature type="transmembrane region" description="Helical" evidence="5">
    <location>
        <begin position="373"/>
        <end position="394"/>
    </location>
</feature>
<reference evidence="7 8" key="1">
    <citation type="submission" date="2019-01" db="EMBL/GenBank/DDBJ databases">
        <authorList>
            <person name="Sayadi A."/>
        </authorList>
    </citation>
    <scope>NUCLEOTIDE SEQUENCE [LARGE SCALE GENOMIC DNA]</scope>
</reference>
<keyword evidence="3 5" id="KW-1133">Transmembrane helix</keyword>
<gene>
    <name evidence="7" type="ORF">CALMAC_LOCUS8897</name>
</gene>
<dbReference type="PANTHER" id="PTHR10924">
    <property type="entry name" value="MAJOR FACILITATOR SUPERFAMILY PROTEIN-RELATED"/>
    <property type="match status" value="1"/>
</dbReference>